<evidence type="ECO:0000256" key="8">
    <source>
        <dbReference type="ARBA" id="ARBA00023204"/>
    </source>
</evidence>
<dbReference type="InterPro" id="IPR006086">
    <property type="entry name" value="XPG-I_dom"/>
</dbReference>
<comment type="caution">
    <text evidence="12">The sequence shown here is derived from an EMBL/GenBank/DDBJ whole genome shotgun (WGS) entry which is preliminary data.</text>
</comment>
<keyword evidence="7" id="KW-0460">Magnesium</keyword>
<evidence type="ECO:0000256" key="5">
    <source>
        <dbReference type="ARBA" id="ARBA00022763"/>
    </source>
</evidence>
<dbReference type="GO" id="GO:0006281">
    <property type="term" value="P:DNA repair"/>
    <property type="evidence" value="ECO:0007669"/>
    <property type="project" value="UniProtKB-KW"/>
</dbReference>
<evidence type="ECO:0000256" key="6">
    <source>
        <dbReference type="ARBA" id="ARBA00022801"/>
    </source>
</evidence>
<organism evidence="12 13">
    <name type="scientific">Morella rubra</name>
    <name type="common">Chinese bayberry</name>
    <dbReference type="NCBI Taxonomy" id="262757"/>
    <lineage>
        <taxon>Eukaryota</taxon>
        <taxon>Viridiplantae</taxon>
        <taxon>Streptophyta</taxon>
        <taxon>Embryophyta</taxon>
        <taxon>Tracheophyta</taxon>
        <taxon>Spermatophyta</taxon>
        <taxon>Magnoliopsida</taxon>
        <taxon>eudicotyledons</taxon>
        <taxon>Gunneridae</taxon>
        <taxon>Pentapetalae</taxon>
        <taxon>rosids</taxon>
        <taxon>fabids</taxon>
        <taxon>Fagales</taxon>
        <taxon>Myricaceae</taxon>
        <taxon>Morella</taxon>
    </lineage>
</organism>
<keyword evidence="8" id="KW-0234">DNA repair</keyword>
<evidence type="ECO:0000256" key="3">
    <source>
        <dbReference type="ARBA" id="ARBA00022723"/>
    </source>
</evidence>
<gene>
    <name evidence="12" type="ORF">CJ030_MR5G005948</name>
</gene>
<feature type="compositionally biased region" description="Basic and acidic residues" evidence="10">
    <location>
        <begin position="472"/>
        <end position="482"/>
    </location>
</feature>
<dbReference type="Proteomes" id="UP000516437">
    <property type="component" value="Chromosome 5"/>
</dbReference>
<dbReference type="Gene3D" id="1.10.150.20">
    <property type="entry name" value="5' to 3' exonuclease, C-terminal subdomain"/>
    <property type="match status" value="1"/>
</dbReference>
<dbReference type="PANTHER" id="PTHR11081:SF59">
    <property type="entry name" value="FI23547P1"/>
    <property type="match status" value="1"/>
</dbReference>
<evidence type="ECO:0000313" key="13">
    <source>
        <dbReference type="Proteomes" id="UP000516437"/>
    </source>
</evidence>
<accession>A0A6A1VR23</accession>
<keyword evidence="3" id="KW-0479">Metal-binding</keyword>
<dbReference type="Pfam" id="PF00867">
    <property type="entry name" value="XPG_I"/>
    <property type="match status" value="1"/>
</dbReference>
<dbReference type="GO" id="GO:0009650">
    <property type="term" value="P:UV protection"/>
    <property type="evidence" value="ECO:0007669"/>
    <property type="project" value="UniProtKB-ARBA"/>
</dbReference>
<evidence type="ECO:0000256" key="9">
    <source>
        <dbReference type="ARBA" id="ARBA00038112"/>
    </source>
</evidence>
<dbReference type="EMBL" id="RXIC02000023">
    <property type="protein sequence ID" value="KAB1214446.1"/>
    <property type="molecule type" value="Genomic_DNA"/>
</dbReference>
<keyword evidence="2" id="KW-0540">Nuclease</keyword>
<dbReference type="OrthoDB" id="2959108at2759"/>
<proteinExistence type="inferred from homology"/>
<feature type="region of interest" description="Disordered" evidence="10">
    <location>
        <begin position="504"/>
        <end position="539"/>
    </location>
</feature>
<evidence type="ECO:0000256" key="10">
    <source>
        <dbReference type="SAM" id="MobiDB-lite"/>
    </source>
</evidence>
<dbReference type="AlphaFoldDB" id="A0A6A1VR23"/>
<comment type="similarity">
    <text evidence="9">Belongs to the XPG/RAD2 endonuclease family. GEN subfamily.</text>
</comment>
<dbReference type="PANTHER" id="PTHR11081">
    <property type="entry name" value="FLAP ENDONUCLEASE FAMILY MEMBER"/>
    <property type="match status" value="1"/>
</dbReference>
<evidence type="ECO:0000256" key="1">
    <source>
        <dbReference type="ARBA" id="ARBA00001946"/>
    </source>
</evidence>
<evidence type="ECO:0000256" key="4">
    <source>
        <dbReference type="ARBA" id="ARBA00022759"/>
    </source>
</evidence>
<dbReference type="Gene3D" id="3.40.50.1010">
    <property type="entry name" value="5'-nuclease"/>
    <property type="match status" value="2"/>
</dbReference>
<name>A0A6A1VR23_9ROSI</name>
<sequence>MGVGGHFWDLLKPNARHEGPDFLRNKRIAVDLSFWIVQHETAIKTYVRKPHLRITFFRTINLYSKELLELFGMPVVKAKGEAEALCAQLNSEGYVDACITADSDAFLFGAKCVIKSVRPNSKEPFECYHMSDIEAGLGLKRKHLVGISLLVGNDHDLKGVPGIGLDTALRFVQNFTEDEILDRMLYCAGIVPYKIEDDTPCRLHEIGNGDTPLFQGGIKSLDDCTPGSDESSQKIRCSHCSFCGHPGSKRAHFKSSCQYCTTSNGERCVKKADGFRCDCSACDMGRKEKEQKKQENWRTKVCSKIAMESNFPNTEIIEMYLCDNHSCFSGTFVYIRGTLLGSNSRACMSLLVVKWRKAVCPQPQCVQFLPGCNSTAVLVSNRLQFDGPNELLMGQLRELDMQQDVVEFDESPDLLEEPDGPKIHVDEGSCYLVTDENMDLVRAAYPEKVERFLHEKELKESKRRKSSSLRSEGTRETSKSTESRGVQLSITEFFRSSKVQVVVKPGEDLTQIPDGQSKEKRERPTQNLSKSVRRRLLFD</sequence>
<feature type="region of interest" description="Disordered" evidence="10">
    <location>
        <begin position="460"/>
        <end position="483"/>
    </location>
</feature>
<dbReference type="SUPFAM" id="SSF88723">
    <property type="entry name" value="PIN domain-like"/>
    <property type="match status" value="1"/>
</dbReference>
<dbReference type="InterPro" id="IPR029060">
    <property type="entry name" value="PIN-like_dom_sf"/>
</dbReference>
<evidence type="ECO:0000256" key="7">
    <source>
        <dbReference type="ARBA" id="ARBA00022842"/>
    </source>
</evidence>
<dbReference type="InterPro" id="IPR036279">
    <property type="entry name" value="5-3_exonuclease_C_sf"/>
</dbReference>
<evidence type="ECO:0000256" key="2">
    <source>
        <dbReference type="ARBA" id="ARBA00022722"/>
    </source>
</evidence>
<dbReference type="SMART" id="SM00484">
    <property type="entry name" value="XPGI"/>
    <property type="match status" value="1"/>
</dbReference>
<dbReference type="InterPro" id="IPR006084">
    <property type="entry name" value="XPG/Rad2"/>
</dbReference>
<dbReference type="SUPFAM" id="SSF47807">
    <property type="entry name" value="5' to 3' exonuclease, C-terminal subdomain"/>
    <property type="match status" value="1"/>
</dbReference>
<dbReference type="FunFam" id="1.10.150.20:FF:000030">
    <property type="entry name" value="Flap endonuclease GEN-like 1"/>
    <property type="match status" value="1"/>
</dbReference>
<dbReference type="GO" id="GO:0009555">
    <property type="term" value="P:pollen development"/>
    <property type="evidence" value="ECO:0007669"/>
    <property type="project" value="TreeGrafter"/>
</dbReference>
<dbReference type="GO" id="GO:0046872">
    <property type="term" value="F:metal ion binding"/>
    <property type="evidence" value="ECO:0007669"/>
    <property type="project" value="UniProtKB-KW"/>
</dbReference>
<keyword evidence="5" id="KW-0227">DNA damage</keyword>
<dbReference type="GO" id="GO:0017108">
    <property type="term" value="F:5'-flap endonuclease activity"/>
    <property type="evidence" value="ECO:0007669"/>
    <property type="project" value="TreeGrafter"/>
</dbReference>
<evidence type="ECO:0000313" key="12">
    <source>
        <dbReference type="EMBL" id="KAB1214446.1"/>
    </source>
</evidence>
<keyword evidence="13" id="KW-1185">Reference proteome</keyword>
<protein>
    <submittedName>
        <fullName evidence="12">Flap endonuclease GEN-like 1</fullName>
    </submittedName>
</protein>
<evidence type="ECO:0000259" key="11">
    <source>
        <dbReference type="SMART" id="SM00484"/>
    </source>
</evidence>
<comment type="cofactor">
    <cofactor evidence="1">
        <name>Mg(2+)</name>
        <dbReference type="ChEBI" id="CHEBI:18420"/>
    </cofactor>
</comment>
<feature type="domain" description="XPG-I" evidence="11">
    <location>
        <begin position="69"/>
        <end position="139"/>
    </location>
</feature>
<keyword evidence="4 12" id="KW-0255">Endonuclease</keyword>
<reference evidence="12 13" key="1">
    <citation type="journal article" date="2019" name="Plant Biotechnol. J.">
        <title>The red bayberry genome and genetic basis of sex determination.</title>
        <authorList>
            <person name="Jia H.M."/>
            <person name="Jia H.J."/>
            <person name="Cai Q.L."/>
            <person name="Wang Y."/>
            <person name="Zhao H.B."/>
            <person name="Yang W.F."/>
            <person name="Wang G.Y."/>
            <person name="Li Y.H."/>
            <person name="Zhan D.L."/>
            <person name="Shen Y.T."/>
            <person name="Niu Q.F."/>
            <person name="Chang L."/>
            <person name="Qiu J."/>
            <person name="Zhao L."/>
            <person name="Xie H.B."/>
            <person name="Fu W.Y."/>
            <person name="Jin J."/>
            <person name="Li X.W."/>
            <person name="Jiao Y."/>
            <person name="Zhou C.C."/>
            <person name="Tu T."/>
            <person name="Chai C.Y."/>
            <person name="Gao J.L."/>
            <person name="Fan L.J."/>
            <person name="van de Weg E."/>
            <person name="Wang J.Y."/>
            <person name="Gao Z.S."/>
        </authorList>
    </citation>
    <scope>NUCLEOTIDE SEQUENCE [LARGE SCALE GENOMIC DNA]</scope>
    <source>
        <tissue evidence="12">Leaves</tissue>
    </source>
</reference>
<keyword evidence="6" id="KW-0378">Hydrolase</keyword>